<keyword evidence="2" id="KW-1185">Reference proteome</keyword>
<sequence>MSIVQFLQIPTAEVIGSGSSTVNGVAEIFRTASGNTATLWASQHEDNKVAGLAAVWESQDAQRAWTTSQEGQAVESTIKKLSTGPLYDDTVIFSEDPFPVLKANAVELISCIYSVDQYKARKGDIEQGFKHFQKGLSEQAPEVDRGLVSGWGQEFDYEGVPSRRFTLLIGWKSVDAHYVCKSTKAFTDNIHWLVGYGYTKSVMAHYAYGQSLAK</sequence>
<organism evidence="1 2">
    <name type="scientific">Lasiodiplodia mahajangana</name>
    <dbReference type="NCBI Taxonomy" id="1108764"/>
    <lineage>
        <taxon>Eukaryota</taxon>
        <taxon>Fungi</taxon>
        <taxon>Dikarya</taxon>
        <taxon>Ascomycota</taxon>
        <taxon>Pezizomycotina</taxon>
        <taxon>Dothideomycetes</taxon>
        <taxon>Dothideomycetes incertae sedis</taxon>
        <taxon>Botryosphaeriales</taxon>
        <taxon>Botryosphaeriaceae</taxon>
        <taxon>Lasiodiplodia</taxon>
    </lineage>
</organism>
<protein>
    <submittedName>
        <fullName evidence="1">Uncharacterized protein</fullName>
    </submittedName>
</protein>
<dbReference type="EMBL" id="JAPUUL010000090">
    <property type="protein sequence ID" value="KAJ8132738.1"/>
    <property type="molecule type" value="Genomic_DNA"/>
</dbReference>
<accession>A0ACC2JYY3</accession>
<name>A0ACC2JYY3_9PEZI</name>
<evidence type="ECO:0000313" key="2">
    <source>
        <dbReference type="Proteomes" id="UP001153332"/>
    </source>
</evidence>
<gene>
    <name evidence="1" type="ORF">O1611_g881</name>
</gene>
<comment type="caution">
    <text evidence="1">The sequence shown here is derived from an EMBL/GenBank/DDBJ whole genome shotgun (WGS) entry which is preliminary data.</text>
</comment>
<evidence type="ECO:0000313" key="1">
    <source>
        <dbReference type="EMBL" id="KAJ8132738.1"/>
    </source>
</evidence>
<dbReference type="Proteomes" id="UP001153332">
    <property type="component" value="Unassembled WGS sequence"/>
</dbReference>
<reference evidence="1" key="1">
    <citation type="submission" date="2022-12" db="EMBL/GenBank/DDBJ databases">
        <title>Genome Sequence of Lasiodiplodia mahajangana.</title>
        <authorList>
            <person name="Buettner E."/>
        </authorList>
    </citation>
    <scope>NUCLEOTIDE SEQUENCE</scope>
    <source>
        <strain evidence="1">VT137</strain>
    </source>
</reference>
<proteinExistence type="predicted"/>